<comment type="cofactor">
    <cofactor evidence="1">
        <name>heme</name>
        <dbReference type="ChEBI" id="CHEBI:30413"/>
    </cofactor>
</comment>
<keyword evidence="11" id="KW-0408">Iron</keyword>
<dbReference type="RefSeq" id="WP_093324129.1">
    <property type="nucleotide sequence ID" value="NZ_FOSZ01000004.1"/>
</dbReference>
<evidence type="ECO:0000256" key="8">
    <source>
        <dbReference type="ARBA" id="ARBA00022723"/>
    </source>
</evidence>
<dbReference type="Gene3D" id="1.20.950.20">
    <property type="entry name" value="Transmembrane di-heme cytochromes, Chain C"/>
    <property type="match status" value="1"/>
</dbReference>
<keyword evidence="4" id="KW-0813">Transport</keyword>
<dbReference type="InterPro" id="IPR051817">
    <property type="entry name" value="FDH_cytochrome_b556_subunit"/>
</dbReference>
<keyword evidence="10 13" id="KW-1133">Transmembrane helix</keyword>
<keyword evidence="8" id="KW-0479">Metal-binding</keyword>
<dbReference type="GO" id="GO:0009061">
    <property type="term" value="P:anaerobic respiration"/>
    <property type="evidence" value="ECO:0007669"/>
    <property type="project" value="TreeGrafter"/>
</dbReference>
<dbReference type="Pfam" id="PF01292">
    <property type="entry name" value="Ni_hydr_CYTB"/>
    <property type="match status" value="1"/>
</dbReference>
<feature type="transmembrane region" description="Helical" evidence="13">
    <location>
        <begin position="214"/>
        <end position="230"/>
    </location>
</feature>
<gene>
    <name evidence="16" type="ORF">SAMN04488036_10492</name>
</gene>
<evidence type="ECO:0000256" key="12">
    <source>
        <dbReference type="ARBA" id="ARBA00023136"/>
    </source>
</evidence>
<dbReference type="SUPFAM" id="SSF81342">
    <property type="entry name" value="Transmembrane di-heme cytochromes"/>
    <property type="match status" value="1"/>
</dbReference>
<feature type="transmembrane region" description="Helical" evidence="13">
    <location>
        <begin position="331"/>
        <end position="350"/>
    </location>
</feature>
<evidence type="ECO:0000256" key="11">
    <source>
        <dbReference type="ARBA" id="ARBA00023004"/>
    </source>
</evidence>
<keyword evidence="14" id="KW-0732">Signal</keyword>
<evidence type="ECO:0000256" key="10">
    <source>
        <dbReference type="ARBA" id="ARBA00022989"/>
    </source>
</evidence>
<evidence type="ECO:0000256" key="3">
    <source>
        <dbReference type="ARBA" id="ARBA00010747"/>
    </source>
</evidence>
<evidence type="ECO:0000256" key="9">
    <source>
        <dbReference type="ARBA" id="ARBA00022982"/>
    </source>
</evidence>
<proteinExistence type="inferred from homology"/>
<evidence type="ECO:0000256" key="1">
    <source>
        <dbReference type="ARBA" id="ARBA00001971"/>
    </source>
</evidence>
<dbReference type="PANTHER" id="PTHR30074:SF6">
    <property type="entry name" value="FORMATE DEHYDROGENASE GAMMA SUBUNIT"/>
    <property type="match status" value="1"/>
</dbReference>
<keyword evidence="12 13" id="KW-0472">Membrane</keyword>
<dbReference type="Proteomes" id="UP000198851">
    <property type="component" value="Unassembled WGS sequence"/>
</dbReference>
<feature type="transmembrane region" description="Helical" evidence="13">
    <location>
        <begin position="120"/>
        <end position="141"/>
    </location>
</feature>
<dbReference type="InterPro" id="IPR006471">
    <property type="entry name" value="Formate_DH_gsu"/>
</dbReference>
<dbReference type="PANTHER" id="PTHR30074">
    <property type="entry name" value="FORMATE DEHYDROGENASE, NITRATE-INDUCIBLE, CYTOCHROME B556 FDN SUBUNIT"/>
    <property type="match status" value="1"/>
</dbReference>
<dbReference type="EMBL" id="FOSZ01000004">
    <property type="protein sequence ID" value="SFL01853.1"/>
    <property type="molecule type" value="Genomic_DNA"/>
</dbReference>
<dbReference type="GO" id="GO:0046872">
    <property type="term" value="F:metal ion binding"/>
    <property type="evidence" value="ECO:0007669"/>
    <property type="project" value="UniProtKB-KW"/>
</dbReference>
<feature type="chain" id="PRO_5011687654" evidence="14">
    <location>
        <begin position="20"/>
        <end position="402"/>
    </location>
</feature>
<feature type="signal peptide" evidence="14">
    <location>
        <begin position="1"/>
        <end position="19"/>
    </location>
</feature>
<evidence type="ECO:0000256" key="14">
    <source>
        <dbReference type="SAM" id="SignalP"/>
    </source>
</evidence>
<protein>
    <submittedName>
        <fullName evidence="16">Formate dehydrogenase gamma subunit</fullName>
    </submittedName>
</protein>
<feature type="transmembrane region" description="Helical" evidence="13">
    <location>
        <begin position="267"/>
        <end position="292"/>
    </location>
</feature>
<dbReference type="NCBIfam" id="TIGR01583">
    <property type="entry name" value="formate-DH-gamm"/>
    <property type="match status" value="1"/>
</dbReference>
<dbReference type="GO" id="GO:0022904">
    <property type="term" value="P:respiratory electron transport chain"/>
    <property type="evidence" value="ECO:0007669"/>
    <property type="project" value="InterPro"/>
</dbReference>
<feature type="transmembrane region" description="Helical" evidence="13">
    <location>
        <begin position="165"/>
        <end position="186"/>
    </location>
</feature>
<evidence type="ECO:0000256" key="4">
    <source>
        <dbReference type="ARBA" id="ARBA00022448"/>
    </source>
</evidence>
<dbReference type="GO" id="GO:0005886">
    <property type="term" value="C:plasma membrane"/>
    <property type="evidence" value="ECO:0007669"/>
    <property type="project" value="UniProtKB-SubCell"/>
</dbReference>
<evidence type="ECO:0000256" key="5">
    <source>
        <dbReference type="ARBA" id="ARBA00022475"/>
    </source>
</evidence>
<dbReference type="GO" id="GO:0009055">
    <property type="term" value="F:electron transfer activity"/>
    <property type="evidence" value="ECO:0007669"/>
    <property type="project" value="InterPro"/>
</dbReference>
<reference evidence="17" key="1">
    <citation type="submission" date="2016-10" db="EMBL/GenBank/DDBJ databases">
        <authorList>
            <person name="Varghese N."/>
            <person name="Submissions S."/>
        </authorList>
    </citation>
    <scope>NUCLEOTIDE SEQUENCE [LARGE SCALE GENOMIC DNA]</scope>
    <source>
        <strain evidence="17">DSM 28453</strain>
    </source>
</reference>
<feature type="domain" description="Cytochrome b561 bacterial/Ni-hydrogenase" evidence="15">
    <location>
        <begin position="158"/>
        <end position="365"/>
    </location>
</feature>
<dbReference type="AlphaFoldDB" id="A0A1I4E991"/>
<dbReference type="GO" id="GO:0036397">
    <property type="term" value="F:formate dehydrogenase (quinone) activity"/>
    <property type="evidence" value="ECO:0007669"/>
    <property type="project" value="TreeGrafter"/>
</dbReference>
<dbReference type="InterPro" id="IPR016174">
    <property type="entry name" value="Di-haem_cyt_TM"/>
</dbReference>
<accession>A0A1I4E991</accession>
<dbReference type="GO" id="GO:0008863">
    <property type="term" value="F:formate dehydrogenase (NAD+) activity"/>
    <property type="evidence" value="ECO:0007669"/>
    <property type="project" value="InterPro"/>
</dbReference>
<keyword evidence="5" id="KW-1003">Cell membrane</keyword>
<comment type="similarity">
    <text evidence="3">Belongs to the formate dehydrogenase gamma subunit family.</text>
</comment>
<evidence type="ECO:0000313" key="17">
    <source>
        <dbReference type="Proteomes" id="UP000198851"/>
    </source>
</evidence>
<keyword evidence="7 13" id="KW-0812">Transmembrane</keyword>
<dbReference type="GO" id="GO:0015944">
    <property type="term" value="P:formate oxidation"/>
    <property type="evidence" value="ECO:0007669"/>
    <property type="project" value="TreeGrafter"/>
</dbReference>
<evidence type="ECO:0000256" key="6">
    <source>
        <dbReference type="ARBA" id="ARBA00022617"/>
    </source>
</evidence>
<dbReference type="OrthoDB" id="9790598at2"/>
<sequence>MRALLWIVLSVILAFPAMADDAVSGEPRAATGGAQTLEDIMARQRGEKLDDSFRRDATGQGNVEALMGQLGTRGTASDADVFRALRYGSADTTTSNRGPTAGLLIQDGGMRWLSFREGPMLTYGLYFLGAMVVIIGAFYAFRGKIMIEGPKTGRNIIRFDAFERFVHWVMGVSFIILGLSGLFLIAGRKFLIPWMGHDAYATIAQAGKWAHNNMSWAFMLSVIFVFILWIKHNIPDRGDIKWMAQAGGLFSEGVHPPAKKFNAGQKIIFWSVIILGVSISISGLALLFPFSFSMFGKTFEIMNMTGLPALITGASLPEVLSPYAEMQLAQLWHGIIAFIFIGIIIAHIYLGSVGMEGAIETMGTGEVDEQWAKEHHSIWYEEEMAKAKTPPDGAEDQATPAE</sequence>
<keyword evidence="6" id="KW-0349">Heme</keyword>
<evidence type="ECO:0000256" key="13">
    <source>
        <dbReference type="SAM" id="Phobius"/>
    </source>
</evidence>
<dbReference type="InterPro" id="IPR011577">
    <property type="entry name" value="Cyt_b561_bac/Ni-Hgenase"/>
</dbReference>
<keyword evidence="17" id="KW-1185">Reference proteome</keyword>
<dbReference type="GO" id="GO:0009326">
    <property type="term" value="C:formate dehydrogenase complex"/>
    <property type="evidence" value="ECO:0007669"/>
    <property type="project" value="InterPro"/>
</dbReference>
<organism evidence="16 17">
    <name type="scientific">Shimia haliotis</name>
    <dbReference type="NCBI Taxonomy" id="1280847"/>
    <lineage>
        <taxon>Bacteria</taxon>
        <taxon>Pseudomonadati</taxon>
        <taxon>Pseudomonadota</taxon>
        <taxon>Alphaproteobacteria</taxon>
        <taxon>Rhodobacterales</taxon>
        <taxon>Roseobacteraceae</taxon>
    </lineage>
</organism>
<evidence type="ECO:0000259" key="15">
    <source>
        <dbReference type="Pfam" id="PF01292"/>
    </source>
</evidence>
<name>A0A1I4E991_9RHOB</name>
<keyword evidence="9" id="KW-0249">Electron transport</keyword>
<evidence type="ECO:0000256" key="2">
    <source>
        <dbReference type="ARBA" id="ARBA00004651"/>
    </source>
</evidence>
<evidence type="ECO:0000313" key="16">
    <source>
        <dbReference type="EMBL" id="SFL01853.1"/>
    </source>
</evidence>
<dbReference type="STRING" id="1280847.SAMN04488036_10492"/>
<evidence type="ECO:0000256" key="7">
    <source>
        <dbReference type="ARBA" id="ARBA00022692"/>
    </source>
</evidence>
<comment type="subcellular location">
    <subcellularLocation>
        <location evidence="2">Cell membrane</location>
        <topology evidence="2">Multi-pass membrane protein</topology>
    </subcellularLocation>
</comment>